<sequence>MSGAINSIITNSAAMVAVNSLDTINSQLQSVQSAVSTGYSVNSAVDNGAAFAVAQSVRTDVTGLTAANQQLGDTQGLLSTTNTALTNISNMMQNMKGTLVDLANSSVTGNQRAQYIQQYQSQLTNIKTYIQDANYNGRSLLGNIAGSNGTFTTTALSVVSNGSGGTFSIASSGMSAIYHSLAFTSTQLNSATTVASFITATGTFSSKVGSVGSTMNTYGNLTNQINNQITFNQDKINSLNTGLGALVDANMAQESAKLQSLQIQQQLATSALSIADQSPGLLTKLFP</sequence>
<dbReference type="RefSeq" id="WP_235703755.1">
    <property type="nucleotide sequence ID" value="NZ_JAKGBZ010000011.1"/>
</dbReference>
<proteinExistence type="inferred from homology"/>
<feature type="domain" description="Flagellin C-terminal" evidence="5">
    <location>
        <begin position="216"/>
        <end position="285"/>
    </location>
</feature>
<keyword evidence="6" id="KW-0282">Flagellum</keyword>
<evidence type="ECO:0000256" key="3">
    <source>
        <dbReference type="RuleBase" id="RU362073"/>
    </source>
</evidence>
<dbReference type="PANTHER" id="PTHR42792">
    <property type="entry name" value="FLAGELLIN"/>
    <property type="match status" value="1"/>
</dbReference>
<dbReference type="SUPFAM" id="SSF64518">
    <property type="entry name" value="Phase 1 flagellin"/>
    <property type="match status" value="1"/>
</dbReference>
<evidence type="ECO:0000259" key="5">
    <source>
        <dbReference type="Pfam" id="PF00700"/>
    </source>
</evidence>
<dbReference type="Pfam" id="PF00669">
    <property type="entry name" value="Flagellin_N"/>
    <property type="match status" value="1"/>
</dbReference>
<dbReference type="Pfam" id="PF00700">
    <property type="entry name" value="Flagellin_C"/>
    <property type="match status" value="1"/>
</dbReference>
<name>A0ABS9DUW2_9PROT</name>
<dbReference type="InterPro" id="IPR001029">
    <property type="entry name" value="Flagellin_N"/>
</dbReference>
<comment type="function">
    <text evidence="3">Flagellin is the subunit protein which polymerizes to form the filaments of bacterial flagella.</text>
</comment>
<comment type="subcellular location">
    <subcellularLocation>
        <location evidence="3">Secreted</location>
    </subcellularLocation>
    <subcellularLocation>
        <location evidence="3">Bacterial flagellum</location>
    </subcellularLocation>
</comment>
<gene>
    <name evidence="6" type="ORF">L2A60_07465</name>
</gene>
<keyword evidence="6" id="KW-0969">Cilium</keyword>
<dbReference type="InterPro" id="IPR046358">
    <property type="entry name" value="Flagellin_C"/>
</dbReference>
<accession>A0ABS9DUW2</accession>
<keyword evidence="2 3" id="KW-0975">Bacterial flagellum</keyword>
<dbReference type="EMBL" id="JAKGBZ010000011">
    <property type="protein sequence ID" value="MCF3946519.1"/>
    <property type="molecule type" value="Genomic_DNA"/>
</dbReference>
<keyword evidence="6" id="KW-0966">Cell projection</keyword>
<comment type="caution">
    <text evidence="6">The sequence shown here is derived from an EMBL/GenBank/DDBJ whole genome shotgun (WGS) entry which is preliminary data.</text>
</comment>
<evidence type="ECO:0000256" key="1">
    <source>
        <dbReference type="ARBA" id="ARBA00005709"/>
    </source>
</evidence>
<evidence type="ECO:0000256" key="2">
    <source>
        <dbReference type="ARBA" id="ARBA00023143"/>
    </source>
</evidence>
<organism evidence="6 7">
    <name type="scientific">Acidiphilium iwatense</name>
    <dbReference type="NCBI Taxonomy" id="768198"/>
    <lineage>
        <taxon>Bacteria</taxon>
        <taxon>Pseudomonadati</taxon>
        <taxon>Pseudomonadota</taxon>
        <taxon>Alphaproteobacteria</taxon>
        <taxon>Acetobacterales</taxon>
        <taxon>Acidocellaceae</taxon>
        <taxon>Acidiphilium</taxon>
    </lineage>
</organism>
<reference evidence="6 7" key="1">
    <citation type="submission" date="2022-01" db="EMBL/GenBank/DDBJ databases">
        <authorList>
            <person name="Won M."/>
            <person name="Kim S.-J."/>
            <person name="Kwon S.-W."/>
        </authorList>
    </citation>
    <scope>NUCLEOTIDE SEQUENCE [LARGE SCALE GENOMIC DNA]</scope>
    <source>
        <strain evidence="6 7">KCTC 23505</strain>
    </source>
</reference>
<protein>
    <recommendedName>
        <fullName evidence="3">Flagellin</fullName>
    </recommendedName>
</protein>
<comment type="similarity">
    <text evidence="1 3">Belongs to the bacterial flagellin family.</text>
</comment>
<dbReference type="Proteomes" id="UP001521209">
    <property type="component" value="Unassembled WGS sequence"/>
</dbReference>
<keyword evidence="3" id="KW-0964">Secreted</keyword>
<evidence type="ECO:0000313" key="6">
    <source>
        <dbReference type="EMBL" id="MCF3946519.1"/>
    </source>
</evidence>
<dbReference type="InterPro" id="IPR001492">
    <property type="entry name" value="Flagellin"/>
</dbReference>
<dbReference type="PANTHER" id="PTHR42792:SF2">
    <property type="entry name" value="FLAGELLIN"/>
    <property type="match status" value="1"/>
</dbReference>
<feature type="domain" description="Flagellin N-terminal" evidence="4">
    <location>
        <begin position="8"/>
        <end position="144"/>
    </location>
</feature>
<dbReference type="Gene3D" id="1.20.1330.10">
    <property type="entry name" value="f41 fragment of flagellin, N-terminal domain"/>
    <property type="match status" value="1"/>
</dbReference>
<evidence type="ECO:0000259" key="4">
    <source>
        <dbReference type="Pfam" id="PF00669"/>
    </source>
</evidence>
<keyword evidence="7" id="KW-1185">Reference proteome</keyword>
<evidence type="ECO:0000313" key="7">
    <source>
        <dbReference type="Proteomes" id="UP001521209"/>
    </source>
</evidence>